<dbReference type="InterPro" id="IPR012337">
    <property type="entry name" value="RNaseH-like_sf"/>
</dbReference>
<proteinExistence type="predicted"/>
<dbReference type="GO" id="GO:0003677">
    <property type="term" value="F:DNA binding"/>
    <property type="evidence" value="ECO:0007669"/>
    <property type="project" value="InterPro"/>
</dbReference>
<sequence>MALNMIEKFNKYWLDVNDLMGVAVVLDPRFKHEVLQFYFPKIYDKHNGHEVERILGLCHQRVVEYEEKEREEEQGNGVNGGGSEANDCEDSFALEFHSYASSKKRKRPSRSELDAYLEDELIKSVADFDLLSW</sequence>
<evidence type="ECO:0000313" key="4">
    <source>
        <dbReference type="Proteomes" id="UP001497516"/>
    </source>
</evidence>
<dbReference type="Pfam" id="PF14372">
    <property type="entry name" value="hAT-like_RNase-H"/>
    <property type="match status" value="1"/>
</dbReference>
<evidence type="ECO:0000256" key="1">
    <source>
        <dbReference type="SAM" id="MobiDB-lite"/>
    </source>
</evidence>
<evidence type="ECO:0000259" key="2">
    <source>
        <dbReference type="Pfam" id="PF14372"/>
    </source>
</evidence>
<organism evidence="3 4">
    <name type="scientific">Linum trigynum</name>
    <dbReference type="NCBI Taxonomy" id="586398"/>
    <lineage>
        <taxon>Eukaryota</taxon>
        <taxon>Viridiplantae</taxon>
        <taxon>Streptophyta</taxon>
        <taxon>Embryophyta</taxon>
        <taxon>Tracheophyta</taxon>
        <taxon>Spermatophyta</taxon>
        <taxon>Magnoliopsida</taxon>
        <taxon>eudicotyledons</taxon>
        <taxon>Gunneridae</taxon>
        <taxon>Pentapetalae</taxon>
        <taxon>rosids</taxon>
        <taxon>fabids</taxon>
        <taxon>Malpighiales</taxon>
        <taxon>Linaceae</taxon>
        <taxon>Linum</taxon>
    </lineage>
</organism>
<accession>A0AAV2D3K1</accession>
<protein>
    <recommendedName>
        <fullName evidence="2">hAT-like transposase RNase-H fold domain-containing protein</fullName>
    </recommendedName>
</protein>
<dbReference type="InterPro" id="IPR025525">
    <property type="entry name" value="hAT-like_transposase_RNase-H"/>
</dbReference>
<reference evidence="3 4" key="1">
    <citation type="submission" date="2024-04" db="EMBL/GenBank/DDBJ databases">
        <authorList>
            <person name="Fracassetti M."/>
        </authorList>
    </citation>
    <scope>NUCLEOTIDE SEQUENCE [LARGE SCALE GENOMIC DNA]</scope>
</reference>
<dbReference type="EMBL" id="OZ034815">
    <property type="protein sequence ID" value="CAL1366533.1"/>
    <property type="molecule type" value="Genomic_DNA"/>
</dbReference>
<keyword evidence="4" id="KW-1185">Reference proteome</keyword>
<dbReference type="AlphaFoldDB" id="A0AAV2D3K1"/>
<feature type="region of interest" description="Disordered" evidence="1">
    <location>
        <begin position="66"/>
        <end position="86"/>
    </location>
</feature>
<name>A0AAV2D3K1_9ROSI</name>
<dbReference type="PANTHER" id="PTHR23272:SF187">
    <property type="entry name" value="AC9 TRANSPOSASE-RELATED"/>
    <property type="match status" value="1"/>
</dbReference>
<dbReference type="PANTHER" id="PTHR23272">
    <property type="entry name" value="BED FINGER-RELATED"/>
    <property type="match status" value="1"/>
</dbReference>
<dbReference type="Proteomes" id="UP001497516">
    <property type="component" value="Chromosome 2"/>
</dbReference>
<dbReference type="SUPFAM" id="SSF53098">
    <property type="entry name" value="Ribonuclease H-like"/>
    <property type="match status" value="1"/>
</dbReference>
<evidence type="ECO:0000313" key="3">
    <source>
        <dbReference type="EMBL" id="CAL1366533.1"/>
    </source>
</evidence>
<gene>
    <name evidence="3" type="ORF">LTRI10_LOCUS10680</name>
</gene>
<feature type="domain" description="hAT-like transposase RNase-H fold" evidence="2">
    <location>
        <begin position="1"/>
        <end position="65"/>
    </location>
</feature>